<evidence type="ECO:0000313" key="1">
    <source>
        <dbReference type="EMBL" id="WED65371.1"/>
    </source>
</evidence>
<organism evidence="1 2">
    <name type="scientific">Synoicihabitans lomoniglobus</name>
    <dbReference type="NCBI Taxonomy" id="2909285"/>
    <lineage>
        <taxon>Bacteria</taxon>
        <taxon>Pseudomonadati</taxon>
        <taxon>Verrucomicrobiota</taxon>
        <taxon>Opitutia</taxon>
        <taxon>Opitutales</taxon>
        <taxon>Opitutaceae</taxon>
        <taxon>Synoicihabitans</taxon>
    </lineage>
</organism>
<dbReference type="RefSeq" id="WP_330929318.1">
    <property type="nucleotide sequence ID" value="NZ_CP119075.1"/>
</dbReference>
<gene>
    <name evidence="1" type="ORF">PXH66_00725</name>
</gene>
<evidence type="ECO:0000313" key="2">
    <source>
        <dbReference type="Proteomes" id="UP001218638"/>
    </source>
</evidence>
<keyword evidence="2" id="KW-1185">Reference proteome</keyword>
<name>A0AAE9ZW72_9BACT</name>
<protein>
    <recommendedName>
        <fullName evidence="3">SRPBCC family protein</fullName>
    </recommendedName>
</protein>
<dbReference type="EMBL" id="CP119075">
    <property type="protein sequence ID" value="WED65371.1"/>
    <property type="molecule type" value="Genomic_DNA"/>
</dbReference>
<dbReference type="AlphaFoldDB" id="A0AAE9ZW72"/>
<dbReference type="Gene3D" id="3.30.530.20">
    <property type="match status" value="1"/>
</dbReference>
<dbReference type="SUPFAM" id="SSF55961">
    <property type="entry name" value="Bet v1-like"/>
    <property type="match status" value="1"/>
</dbReference>
<evidence type="ECO:0008006" key="3">
    <source>
        <dbReference type="Google" id="ProtNLM"/>
    </source>
</evidence>
<sequence length="141" mass="15876">MKNVTEIAFLSQPKSVVFDFLANVENLPKWATEYCESGRWDGDTFKVMTSQGEMITRFETDARTGVIDMWARSPGEAESGVFPLRVLELAPEQTAVIFTFFQPQGMPDQLFARQHASLRIEMDELPAIMRGHLEDSLATAS</sequence>
<dbReference type="Proteomes" id="UP001218638">
    <property type="component" value="Chromosome"/>
</dbReference>
<dbReference type="KEGG" id="slom:PXH66_00725"/>
<dbReference type="InterPro" id="IPR023393">
    <property type="entry name" value="START-like_dom_sf"/>
</dbReference>
<accession>A0AAE9ZW72</accession>
<reference evidence="1" key="1">
    <citation type="submission" date="2023-03" db="EMBL/GenBank/DDBJ databases">
        <title>Lomoglobus Profundus gen. nov., sp. nov., a novel member of the phylum Verrucomicrobia, isolated from deep-marine sediment of South China Sea.</title>
        <authorList>
            <person name="Ahmad T."/>
            <person name="Ishaq S.E."/>
            <person name="Wang F."/>
        </authorList>
    </citation>
    <scope>NUCLEOTIDE SEQUENCE</scope>
    <source>
        <strain evidence="1">LMO-M01</strain>
    </source>
</reference>
<proteinExistence type="predicted"/>